<reference evidence="2" key="1">
    <citation type="submission" date="2017-06" db="EMBL/GenBank/DDBJ databases">
        <title>Capnocytophaga spp. assemblies.</title>
        <authorList>
            <person name="Gulvik C.A."/>
        </authorList>
    </citation>
    <scope>NUCLEOTIDE SEQUENCE [LARGE SCALE GENOMIC DNA]</scope>
    <source>
        <strain evidence="2">KC1668</strain>
    </source>
</reference>
<evidence type="ECO:0000313" key="2">
    <source>
        <dbReference type="Proteomes" id="UP000217301"/>
    </source>
</evidence>
<name>A0ABM6MJ99_CAPSP</name>
<gene>
    <name evidence="1" type="ORF">CGC55_05125</name>
</gene>
<dbReference type="EMBL" id="CP022385">
    <property type="protein sequence ID" value="ATA83927.1"/>
    <property type="molecule type" value="Genomic_DNA"/>
</dbReference>
<keyword evidence="2" id="KW-1185">Reference proteome</keyword>
<evidence type="ECO:0000313" key="1">
    <source>
        <dbReference type="EMBL" id="ATA83927.1"/>
    </source>
</evidence>
<proteinExistence type="predicted"/>
<protein>
    <submittedName>
        <fullName evidence="1">Uncharacterized protein</fullName>
    </submittedName>
</protein>
<organism evidence="1 2">
    <name type="scientific">Capnocytophaga sputigena</name>
    <dbReference type="NCBI Taxonomy" id="1019"/>
    <lineage>
        <taxon>Bacteria</taxon>
        <taxon>Pseudomonadati</taxon>
        <taxon>Bacteroidota</taxon>
        <taxon>Flavobacteriia</taxon>
        <taxon>Flavobacteriales</taxon>
        <taxon>Flavobacteriaceae</taxon>
        <taxon>Capnocytophaga</taxon>
    </lineage>
</organism>
<dbReference type="Proteomes" id="UP000217301">
    <property type="component" value="Chromosome"/>
</dbReference>
<sequence>MKNIKEIIKVIKFLKSNHNSMKIDRELKQEINKEWQSAFPQLGSYTQNKFYKVLGTLIVGIELIKVSFMEQYRPHFVIYTLFDKDLGTNLSEEILLQEFYNKKGFQCDIPYLKHNEYFKEVVSCIDKQLPISLEVDIQIDKINVLLESYIRKAPFNGGATNSFSYAKYQEIKMKIALYLNKERAQQVFRDIYNVKWDNKSFEESNCSINSWLLSLQEVIDNRDTFLRQIEINKQSKKILKLPYSEIVL</sequence>
<accession>A0ABM6MJ99</accession>